<proteinExistence type="inferred from homology"/>
<keyword evidence="5" id="KW-0326">Glycosidase</keyword>
<dbReference type="Gene3D" id="2.60.40.290">
    <property type="match status" value="1"/>
</dbReference>
<dbReference type="PANTHER" id="PTHR22600">
    <property type="entry name" value="BETA-HEXOSAMINIDASE"/>
    <property type="match status" value="1"/>
</dbReference>
<evidence type="ECO:0000256" key="3">
    <source>
        <dbReference type="ARBA" id="ARBA00012663"/>
    </source>
</evidence>
<dbReference type="InterPro" id="IPR015882">
    <property type="entry name" value="HEX_bac_N"/>
</dbReference>
<dbReference type="EMBL" id="UINC01000248">
    <property type="protein sequence ID" value="SUZ51949.1"/>
    <property type="molecule type" value="Genomic_DNA"/>
</dbReference>
<protein>
    <recommendedName>
        <fullName evidence="3">beta-N-acetylhexosaminidase</fullName>
        <ecNumber evidence="3">3.2.1.52</ecNumber>
    </recommendedName>
</protein>
<dbReference type="PANTHER" id="PTHR22600:SF57">
    <property type="entry name" value="BETA-N-ACETYLHEXOSAMINIDASE"/>
    <property type="match status" value="1"/>
</dbReference>
<dbReference type="AlphaFoldDB" id="A0A381NBY3"/>
<dbReference type="GO" id="GO:0004563">
    <property type="term" value="F:beta-N-acetylhexosaminidase activity"/>
    <property type="evidence" value="ECO:0007669"/>
    <property type="project" value="UniProtKB-EC"/>
</dbReference>
<feature type="domain" description="Chitobiase C-terminal" evidence="8">
    <location>
        <begin position="756"/>
        <end position="796"/>
    </location>
</feature>
<dbReference type="SUPFAM" id="SSF55545">
    <property type="entry name" value="beta-N-acetylhexosaminidase-like domain"/>
    <property type="match status" value="1"/>
</dbReference>
<dbReference type="GO" id="GO:0005975">
    <property type="term" value="P:carbohydrate metabolic process"/>
    <property type="evidence" value="ECO:0007669"/>
    <property type="project" value="InterPro"/>
</dbReference>
<comment type="similarity">
    <text evidence="2">Belongs to the glycosyl hydrolase 20 family.</text>
</comment>
<dbReference type="GO" id="GO:0016020">
    <property type="term" value="C:membrane"/>
    <property type="evidence" value="ECO:0007669"/>
    <property type="project" value="TreeGrafter"/>
</dbReference>
<accession>A0A381NBY3</accession>
<sequence>VKKFIIFFFLLTACSKNDSNEFSALWTIKEVDADSNTSTVYLEIENNSNIQLNNGNWSLHWNQLGGAIINSSLPNGIVSKRVNGEYYIMNFSSDYTISPGNKLELTFKLNGILNRIIYGPIGIFIHLNKENTNYDVISKIDWKNAKGIKNLNLPNALSRFEDNKDIINVDYSDLGLVIPSPKKIILNKEEFNIPKDFSIYLPELYIENYGIINAILSDEIGIKTKLTKSTSETNVLVFHDDNFDDENYSLDISNNLVKVTTSSSSGLLYAINSLAQLLMNSKIENKTSIPSLSITDGPRFKYRGIHFDISRNFYGADQIKQLLDYMFYFKLNKFHLNITDDEGWRIEIPGLPELTEVGSKRGFTVDESQNLNPAYGSGHDVNKLPGSGYLKKKEFIEIIKYANERNIEVIPEINFPAHSRAAIKSMITRYNRFMEIGDVESAEEYLLTDFEDQSEYMSAQRFNDNVICVCRESSVRFFEKLVSEIENMFLEANSVIKTFHVGGDELPYGAWKKSPICNDFLSLNSEVNSVEDLPVYFLIEMMKILNEKNISMAGWEDVLLLHSENAQNATKINTKFLGYNITPYVWNNVWGGGREDMIYKFANMDFKVIMSNSAAFYFDMTDDKDPENFGLSWSGFVSYKDAWLTEPLNVYAKTYLNSEFEKFRRDDNVELEVDKISNFRGIQGQMWTETVRNKEIFDELMYPNLIILAEKAWSQQSDWSKNLSSLDIDEVMNREWSDFVNTLGHRTLHHLSVLFGGVDFDLPKPGGIIINDTLFSNTIFPGMDVRFTRDGSEPSYDDEIYIGETYIDPSESVVFKLFDKYGRGGRYIELDRIYIGETYVDASEKKVLK</sequence>
<evidence type="ECO:0000256" key="4">
    <source>
        <dbReference type="ARBA" id="ARBA00022801"/>
    </source>
</evidence>
<dbReference type="Pfam" id="PF03174">
    <property type="entry name" value="CHB_HEX_C"/>
    <property type="match status" value="1"/>
</dbReference>
<dbReference type="InterPro" id="IPR012291">
    <property type="entry name" value="CBM2_carb-bd_dom_sf"/>
</dbReference>
<dbReference type="InterPro" id="IPR017853">
    <property type="entry name" value="GH"/>
</dbReference>
<reference evidence="9" key="1">
    <citation type="submission" date="2018-05" db="EMBL/GenBank/DDBJ databases">
        <authorList>
            <person name="Lanie J.A."/>
            <person name="Ng W.-L."/>
            <person name="Kazmierczak K.M."/>
            <person name="Andrzejewski T.M."/>
            <person name="Davidsen T.M."/>
            <person name="Wayne K.J."/>
            <person name="Tettelin H."/>
            <person name="Glass J.I."/>
            <person name="Rusch D."/>
            <person name="Podicherti R."/>
            <person name="Tsui H.-C.T."/>
            <person name="Winkler M.E."/>
        </authorList>
    </citation>
    <scope>NUCLEOTIDE SEQUENCE</scope>
</reference>
<dbReference type="GO" id="GO:0030203">
    <property type="term" value="P:glycosaminoglycan metabolic process"/>
    <property type="evidence" value="ECO:0007669"/>
    <property type="project" value="TreeGrafter"/>
</dbReference>
<evidence type="ECO:0000256" key="5">
    <source>
        <dbReference type="ARBA" id="ARBA00023295"/>
    </source>
</evidence>
<comment type="catalytic activity">
    <reaction evidence="1">
        <text>Hydrolysis of terminal non-reducing N-acetyl-D-hexosamine residues in N-acetyl-beta-D-hexosaminides.</text>
        <dbReference type="EC" id="3.2.1.52"/>
    </reaction>
</comment>
<dbReference type="GO" id="GO:0030247">
    <property type="term" value="F:polysaccharide binding"/>
    <property type="evidence" value="ECO:0007669"/>
    <property type="project" value="InterPro"/>
</dbReference>
<dbReference type="EC" id="3.2.1.52" evidence="3"/>
<dbReference type="Pfam" id="PF00728">
    <property type="entry name" value="Glyco_hydro_20"/>
    <property type="match status" value="1"/>
</dbReference>
<dbReference type="InterPro" id="IPR025705">
    <property type="entry name" value="Beta_hexosaminidase_sua/sub"/>
</dbReference>
<dbReference type="SUPFAM" id="SSF81296">
    <property type="entry name" value="E set domains"/>
    <property type="match status" value="1"/>
</dbReference>
<feature type="domain" description="Beta-hexosaminidase bacterial type N-terminal" evidence="7">
    <location>
        <begin position="177"/>
        <end position="296"/>
    </location>
</feature>
<keyword evidence="4" id="KW-0378">Hydrolase</keyword>
<evidence type="ECO:0000259" key="8">
    <source>
        <dbReference type="Pfam" id="PF03174"/>
    </source>
</evidence>
<evidence type="ECO:0000259" key="6">
    <source>
        <dbReference type="Pfam" id="PF00728"/>
    </source>
</evidence>
<evidence type="ECO:0000256" key="2">
    <source>
        <dbReference type="ARBA" id="ARBA00006285"/>
    </source>
</evidence>
<dbReference type="InterPro" id="IPR015883">
    <property type="entry name" value="Glyco_hydro_20_cat"/>
</dbReference>
<organism evidence="9">
    <name type="scientific">marine metagenome</name>
    <dbReference type="NCBI Taxonomy" id="408172"/>
    <lineage>
        <taxon>unclassified sequences</taxon>
        <taxon>metagenomes</taxon>
        <taxon>ecological metagenomes</taxon>
    </lineage>
</organism>
<gene>
    <name evidence="9" type="ORF">METZ01_LOCUS4803</name>
</gene>
<dbReference type="Gene3D" id="3.30.379.10">
    <property type="entry name" value="Chitobiase/beta-hexosaminidase domain 2-like"/>
    <property type="match status" value="1"/>
</dbReference>
<name>A0A381NBY3_9ZZZZ</name>
<dbReference type="InterPro" id="IPR014756">
    <property type="entry name" value="Ig_E-set"/>
</dbReference>
<feature type="non-terminal residue" evidence="9">
    <location>
        <position position="1"/>
    </location>
</feature>
<evidence type="ECO:0000256" key="1">
    <source>
        <dbReference type="ARBA" id="ARBA00001231"/>
    </source>
</evidence>
<evidence type="ECO:0000259" key="7">
    <source>
        <dbReference type="Pfam" id="PF02838"/>
    </source>
</evidence>
<dbReference type="SUPFAM" id="SSF51445">
    <property type="entry name" value="(Trans)glycosidases"/>
    <property type="match status" value="1"/>
</dbReference>
<evidence type="ECO:0000313" key="9">
    <source>
        <dbReference type="EMBL" id="SUZ51949.1"/>
    </source>
</evidence>
<dbReference type="Pfam" id="PF02838">
    <property type="entry name" value="Glyco_hydro_20b"/>
    <property type="match status" value="1"/>
</dbReference>
<dbReference type="PRINTS" id="PR00738">
    <property type="entry name" value="GLHYDRLASE20"/>
</dbReference>
<dbReference type="InterPro" id="IPR004867">
    <property type="entry name" value="CHB_C_dom"/>
</dbReference>
<dbReference type="InterPro" id="IPR029018">
    <property type="entry name" value="Hex-like_dom2"/>
</dbReference>
<feature type="domain" description="Glycoside hydrolase family 20 catalytic" evidence="6">
    <location>
        <begin position="300"/>
        <end position="715"/>
    </location>
</feature>
<dbReference type="Gene3D" id="3.20.20.80">
    <property type="entry name" value="Glycosidases"/>
    <property type="match status" value="1"/>
</dbReference>